<accession>A0A2G8LIJ0</accession>
<evidence type="ECO:0000256" key="2">
    <source>
        <dbReference type="SAM" id="Phobius"/>
    </source>
</evidence>
<sequence>MYTQGPTKVPWQEPTAVSRIYGVQTPVALPFRSRTHFPGSIFNLGHTTVVYIFEDDLGNEAKCSFTIELSPITTTNEAVRPPASTIRSTTTTTTPAWSIFGEYFPHIVGSLSVIAVFLIVLAVTIVACFFRYCRCSCKPKSSRSIPDQQMMLPVLSPTAPPLYDNLKNITTYNEDDDHIYATFT</sequence>
<feature type="domain" description="HYR" evidence="3">
    <location>
        <begin position="1"/>
        <end position="71"/>
    </location>
</feature>
<proteinExistence type="predicted"/>
<name>A0A2G8LIJ0_STIJA</name>
<reference evidence="4 5" key="1">
    <citation type="journal article" date="2017" name="PLoS Biol.">
        <title>The sea cucumber genome provides insights into morphological evolution and visceral regeneration.</title>
        <authorList>
            <person name="Zhang X."/>
            <person name="Sun L."/>
            <person name="Yuan J."/>
            <person name="Sun Y."/>
            <person name="Gao Y."/>
            <person name="Zhang L."/>
            <person name="Li S."/>
            <person name="Dai H."/>
            <person name="Hamel J.F."/>
            <person name="Liu C."/>
            <person name="Yu Y."/>
            <person name="Liu S."/>
            <person name="Lin W."/>
            <person name="Guo K."/>
            <person name="Jin S."/>
            <person name="Xu P."/>
            <person name="Storey K.B."/>
            <person name="Huan P."/>
            <person name="Zhang T."/>
            <person name="Zhou Y."/>
            <person name="Zhang J."/>
            <person name="Lin C."/>
            <person name="Li X."/>
            <person name="Xing L."/>
            <person name="Huo D."/>
            <person name="Sun M."/>
            <person name="Wang L."/>
            <person name="Mercier A."/>
            <person name="Li F."/>
            <person name="Yang H."/>
            <person name="Xiang J."/>
        </authorList>
    </citation>
    <scope>NUCLEOTIDE SEQUENCE [LARGE SCALE GENOMIC DNA]</scope>
    <source>
        <strain evidence="4">Shaxun</strain>
        <tissue evidence="4">Muscle</tissue>
    </source>
</reference>
<evidence type="ECO:0000313" key="4">
    <source>
        <dbReference type="EMBL" id="PIK60051.1"/>
    </source>
</evidence>
<evidence type="ECO:0000259" key="3">
    <source>
        <dbReference type="PROSITE" id="PS50825"/>
    </source>
</evidence>
<gene>
    <name evidence="4" type="ORF">BSL78_03049</name>
</gene>
<dbReference type="EMBL" id="MRZV01000067">
    <property type="protein sequence ID" value="PIK60051.1"/>
    <property type="molecule type" value="Genomic_DNA"/>
</dbReference>
<feature type="transmembrane region" description="Helical" evidence="2">
    <location>
        <begin position="107"/>
        <end position="133"/>
    </location>
</feature>
<keyword evidence="2" id="KW-0812">Transmembrane</keyword>
<dbReference type="InterPro" id="IPR003410">
    <property type="entry name" value="HYR_dom"/>
</dbReference>
<keyword evidence="2" id="KW-0472">Membrane</keyword>
<keyword evidence="2" id="KW-1133">Transmembrane helix</keyword>
<keyword evidence="1" id="KW-0677">Repeat</keyword>
<comment type="caution">
    <text evidence="4">The sequence shown here is derived from an EMBL/GenBank/DDBJ whole genome shotgun (WGS) entry which is preliminary data.</text>
</comment>
<keyword evidence="5" id="KW-1185">Reference proteome</keyword>
<protein>
    <recommendedName>
        <fullName evidence="3">HYR domain-containing protein</fullName>
    </recommendedName>
</protein>
<dbReference type="Proteomes" id="UP000230750">
    <property type="component" value="Unassembled WGS sequence"/>
</dbReference>
<evidence type="ECO:0000256" key="1">
    <source>
        <dbReference type="ARBA" id="ARBA00022737"/>
    </source>
</evidence>
<dbReference type="AlphaFoldDB" id="A0A2G8LIJ0"/>
<evidence type="ECO:0000313" key="5">
    <source>
        <dbReference type="Proteomes" id="UP000230750"/>
    </source>
</evidence>
<organism evidence="4 5">
    <name type="scientific">Stichopus japonicus</name>
    <name type="common">Sea cucumber</name>
    <dbReference type="NCBI Taxonomy" id="307972"/>
    <lineage>
        <taxon>Eukaryota</taxon>
        <taxon>Metazoa</taxon>
        <taxon>Echinodermata</taxon>
        <taxon>Eleutherozoa</taxon>
        <taxon>Echinozoa</taxon>
        <taxon>Holothuroidea</taxon>
        <taxon>Aspidochirotacea</taxon>
        <taxon>Aspidochirotida</taxon>
        <taxon>Stichopodidae</taxon>
        <taxon>Apostichopus</taxon>
    </lineage>
</organism>
<dbReference type="PROSITE" id="PS50825">
    <property type="entry name" value="HYR"/>
    <property type="match status" value="1"/>
</dbReference>
<dbReference type="Pfam" id="PF02494">
    <property type="entry name" value="HYR"/>
    <property type="match status" value="1"/>
</dbReference>